<evidence type="ECO:0000256" key="1">
    <source>
        <dbReference type="ARBA" id="ARBA00004651"/>
    </source>
</evidence>
<dbReference type="FunFam" id="1.20.1070.10:FF:000010">
    <property type="entry name" value="Olfactory receptor"/>
    <property type="match status" value="1"/>
</dbReference>
<protein>
    <recommendedName>
        <fullName evidence="13">Olfactory receptor</fullName>
    </recommendedName>
</protein>
<evidence type="ECO:0000313" key="16">
    <source>
        <dbReference type="Proteomes" id="UP000694892"/>
    </source>
</evidence>
<dbReference type="Gene3D" id="1.20.1070.10">
    <property type="entry name" value="Rhodopsin 7-helix transmembrane proteins"/>
    <property type="match status" value="1"/>
</dbReference>
<evidence type="ECO:0000256" key="8">
    <source>
        <dbReference type="ARBA" id="ARBA00023136"/>
    </source>
</evidence>
<keyword evidence="10" id="KW-0325">Glycoprotein</keyword>
<keyword evidence="2 13" id="KW-1003">Cell membrane</keyword>
<dbReference type="PROSITE" id="PS50262">
    <property type="entry name" value="G_PROTEIN_RECEP_F1_2"/>
    <property type="match status" value="1"/>
</dbReference>
<dbReference type="PROSITE" id="PS00237">
    <property type="entry name" value="G_PROTEIN_RECEP_F1_1"/>
    <property type="match status" value="1"/>
</dbReference>
<sequence>MSKTFSVFLYNIFKKLAATLGFKDFQNQTKVTEVIILGITDIQVLQTPLFSIFLIIYLLTLAANLLIITVVISNPILHNPMYFFICNLSFLDISYSSVIQPKLLSTLLAGPSVVSFPGCIEQLYVFMSLACTEFVSLTAMSYDRYLAICKPLHYAVLINTRICMLLVAICWIVGFVDPLAHTMVISQLPFCKPPVINHFFCDLLVLLNLSCVDKVFIEIMTYVVGSVVALPAFMLTLTSYVLIISSILKIHSTDGRQKAFSTCASHLTVVILFYGTVLAMHMRPSSDYLLPQDKPLSVLYTTIIPMLNPLIYSLRNKDVKKALFWPSTFLDTKHWDH</sequence>
<name>A0A974C984_XENLA</name>
<reference evidence="16" key="1">
    <citation type="journal article" date="2016" name="Nature">
        <title>Genome evolution in the allotetraploid frog Xenopus laevis.</title>
        <authorList>
            <person name="Session A.M."/>
            <person name="Uno Y."/>
            <person name="Kwon T."/>
            <person name="Chapman J.A."/>
            <person name="Toyoda A."/>
            <person name="Takahashi S."/>
            <person name="Fukui A."/>
            <person name="Hikosaka A."/>
            <person name="Suzuki A."/>
            <person name="Kondo M."/>
            <person name="van Heeringen S.J."/>
            <person name="Quigley I."/>
            <person name="Heinz S."/>
            <person name="Ogino H."/>
            <person name="Ochi H."/>
            <person name="Hellsten U."/>
            <person name="Lyons J.B."/>
            <person name="Simakov O."/>
            <person name="Putnam N."/>
            <person name="Stites J."/>
            <person name="Kuroki Y."/>
            <person name="Tanaka T."/>
            <person name="Michiue T."/>
            <person name="Watanabe M."/>
            <person name="Bogdanovic O."/>
            <person name="Lister R."/>
            <person name="Georgiou G."/>
            <person name="Paranjpe S.S."/>
            <person name="van Kruijsbergen I."/>
            <person name="Shu S."/>
            <person name="Carlson J."/>
            <person name="Kinoshita T."/>
            <person name="Ohta Y."/>
            <person name="Mawaribuchi S."/>
            <person name="Jenkins J."/>
            <person name="Grimwood J."/>
            <person name="Schmutz J."/>
            <person name="Mitros T."/>
            <person name="Mozaffari S.V."/>
            <person name="Suzuki Y."/>
            <person name="Haramoto Y."/>
            <person name="Yamamoto T.S."/>
            <person name="Takagi C."/>
            <person name="Heald R."/>
            <person name="Miller K."/>
            <person name="Haudenschild C."/>
            <person name="Kitzman J."/>
            <person name="Nakayama T."/>
            <person name="Izutsu Y."/>
            <person name="Robert J."/>
            <person name="Fortriede J."/>
            <person name="Burns K."/>
            <person name="Lotay V."/>
            <person name="Karimi K."/>
            <person name="Yasuoka Y."/>
            <person name="Dichmann D.S."/>
            <person name="Flajnik M.F."/>
            <person name="Houston D.W."/>
            <person name="Shendure J."/>
            <person name="DuPasquier L."/>
            <person name="Vize P.D."/>
            <person name="Zorn A.M."/>
            <person name="Ito M."/>
            <person name="Marcotte E.M."/>
            <person name="Wallingford J.B."/>
            <person name="Ito Y."/>
            <person name="Asashima M."/>
            <person name="Ueno N."/>
            <person name="Matsuda Y."/>
            <person name="Veenstra G.J."/>
            <person name="Fujiyama A."/>
            <person name="Harland R.M."/>
            <person name="Taira M."/>
            <person name="Rokhsar D.S."/>
        </authorList>
    </citation>
    <scope>NUCLEOTIDE SEQUENCE [LARGE SCALE GENOMIC DNA]</scope>
    <source>
        <strain evidence="16">J</strain>
    </source>
</reference>
<dbReference type="AlphaFoldDB" id="A0A974C984"/>
<keyword evidence="6 13" id="KW-1133">Transmembrane helix</keyword>
<dbReference type="SUPFAM" id="SSF81321">
    <property type="entry name" value="Family A G protein-coupled receptor-like"/>
    <property type="match status" value="1"/>
</dbReference>
<keyword evidence="11 12" id="KW-0807">Transducer</keyword>
<dbReference type="GO" id="GO:0005886">
    <property type="term" value="C:plasma membrane"/>
    <property type="evidence" value="ECO:0007669"/>
    <property type="project" value="UniProtKB-SubCell"/>
</dbReference>
<evidence type="ECO:0000256" key="7">
    <source>
        <dbReference type="ARBA" id="ARBA00023040"/>
    </source>
</evidence>
<evidence type="ECO:0000256" key="4">
    <source>
        <dbReference type="ARBA" id="ARBA00022692"/>
    </source>
</evidence>
<feature type="transmembrane region" description="Helical" evidence="13">
    <location>
        <begin position="123"/>
        <end position="142"/>
    </location>
</feature>
<feature type="transmembrane region" description="Helical" evidence="13">
    <location>
        <begin position="219"/>
        <end position="247"/>
    </location>
</feature>
<keyword evidence="7 12" id="KW-0297">G-protein coupled receptor</keyword>
<evidence type="ECO:0000256" key="13">
    <source>
        <dbReference type="RuleBase" id="RU363047"/>
    </source>
</evidence>
<dbReference type="Proteomes" id="UP000694892">
    <property type="component" value="Chromosome 8L"/>
</dbReference>
<dbReference type="InterPro" id="IPR017452">
    <property type="entry name" value="GPCR_Rhodpsn_7TM"/>
</dbReference>
<evidence type="ECO:0000256" key="5">
    <source>
        <dbReference type="ARBA" id="ARBA00022725"/>
    </source>
</evidence>
<dbReference type="PRINTS" id="PR00245">
    <property type="entry name" value="OLFACTORYR"/>
</dbReference>
<dbReference type="InterPro" id="IPR050516">
    <property type="entry name" value="Olfactory_GPCR"/>
</dbReference>
<feature type="transmembrane region" description="Helical" evidence="13">
    <location>
        <begin position="154"/>
        <end position="176"/>
    </location>
</feature>
<dbReference type="GO" id="GO:0004930">
    <property type="term" value="F:G protein-coupled receptor activity"/>
    <property type="evidence" value="ECO:0007669"/>
    <property type="project" value="UniProtKB-KW"/>
</dbReference>
<dbReference type="PRINTS" id="PR00237">
    <property type="entry name" value="GPCRRHODOPSN"/>
</dbReference>
<organism evidence="15 16">
    <name type="scientific">Xenopus laevis</name>
    <name type="common">African clawed frog</name>
    <dbReference type="NCBI Taxonomy" id="8355"/>
    <lineage>
        <taxon>Eukaryota</taxon>
        <taxon>Metazoa</taxon>
        <taxon>Chordata</taxon>
        <taxon>Craniata</taxon>
        <taxon>Vertebrata</taxon>
        <taxon>Euteleostomi</taxon>
        <taxon>Amphibia</taxon>
        <taxon>Batrachia</taxon>
        <taxon>Anura</taxon>
        <taxon>Pipoidea</taxon>
        <taxon>Pipidae</taxon>
        <taxon>Xenopodinae</taxon>
        <taxon>Xenopus</taxon>
        <taxon>Xenopus</taxon>
    </lineage>
</organism>
<comment type="similarity">
    <text evidence="12">Belongs to the G-protein coupled receptor 1 family.</text>
</comment>
<dbReference type="KEGG" id="xla:108699019"/>
<comment type="subcellular location">
    <subcellularLocation>
        <location evidence="1 13">Cell membrane</location>
        <topology evidence="1 13">Multi-pass membrane protein</topology>
    </subcellularLocation>
</comment>
<dbReference type="InterPro" id="IPR000276">
    <property type="entry name" value="GPCR_Rhodpsn"/>
</dbReference>
<dbReference type="EMBL" id="CM004480">
    <property type="protein sequence ID" value="OCT68921.1"/>
    <property type="molecule type" value="Genomic_DNA"/>
</dbReference>
<dbReference type="OMA" id="QLYVFMS"/>
<evidence type="ECO:0000256" key="12">
    <source>
        <dbReference type="RuleBase" id="RU000688"/>
    </source>
</evidence>
<keyword evidence="8 13" id="KW-0472">Membrane</keyword>
<gene>
    <name evidence="15" type="ORF">XELAEV_18040229mg</name>
</gene>
<evidence type="ECO:0000256" key="10">
    <source>
        <dbReference type="ARBA" id="ARBA00023180"/>
    </source>
</evidence>
<evidence type="ECO:0000256" key="3">
    <source>
        <dbReference type="ARBA" id="ARBA00022606"/>
    </source>
</evidence>
<dbReference type="RefSeq" id="XP_018086366.2">
    <property type="nucleotide sequence ID" value="XM_018230877.2"/>
</dbReference>
<accession>A0A974C984</accession>
<evidence type="ECO:0000256" key="11">
    <source>
        <dbReference type="ARBA" id="ARBA00023224"/>
    </source>
</evidence>
<feature type="transmembrane region" description="Helical" evidence="13">
    <location>
        <begin position="49"/>
        <end position="72"/>
    </location>
</feature>
<proteinExistence type="inferred from homology"/>
<dbReference type="OrthoDB" id="5967130at2759"/>
<dbReference type="Pfam" id="PF13853">
    <property type="entry name" value="7tm_4"/>
    <property type="match status" value="1"/>
</dbReference>
<keyword evidence="5 13" id="KW-0552">Olfaction</keyword>
<keyword evidence="9 12" id="KW-0675">Receptor</keyword>
<feature type="domain" description="G-protein coupled receptors family 1 profile" evidence="14">
    <location>
        <begin position="63"/>
        <end position="312"/>
    </location>
</feature>
<dbReference type="PANTHER" id="PTHR26452">
    <property type="entry name" value="OLFACTORY RECEPTOR"/>
    <property type="match status" value="1"/>
</dbReference>
<feature type="transmembrane region" description="Helical" evidence="13">
    <location>
        <begin position="297"/>
        <end position="314"/>
    </location>
</feature>
<evidence type="ECO:0000259" key="14">
    <source>
        <dbReference type="PROSITE" id="PS50262"/>
    </source>
</evidence>
<feature type="transmembrane region" description="Helical" evidence="13">
    <location>
        <begin position="259"/>
        <end position="277"/>
    </location>
</feature>
<keyword evidence="4 12" id="KW-0812">Transmembrane</keyword>
<dbReference type="GO" id="GO:0004984">
    <property type="term" value="F:olfactory receptor activity"/>
    <property type="evidence" value="ECO:0007669"/>
    <property type="project" value="InterPro"/>
</dbReference>
<dbReference type="CDD" id="cd13954">
    <property type="entry name" value="7tmA_OR"/>
    <property type="match status" value="1"/>
</dbReference>
<evidence type="ECO:0000256" key="6">
    <source>
        <dbReference type="ARBA" id="ARBA00022989"/>
    </source>
</evidence>
<keyword evidence="3 13" id="KW-0716">Sensory transduction</keyword>
<evidence type="ECO:0000256" key="2">
    <source>
        <dbReference type="ARBA" id="ARBA00022475"/>
    </source>
</evidence>
<evidence type="ECO:0000256" key="9">
    <source>
        <dbReference type="ARBA" id="ARBA00023170"/>
    </source>
</evidence>
<evidence type="ECO:0000313" key="15">
    <source>
        <dbReference type="EMBL" id="OCT68921.1"/>
    </source>
</evidence>
<dbReference type="InterPro" id="IPR000725">
    <property type="entry name" value="Olfact_rcpt"/>
</dbReference>